<evidence type="ECO:0000256" key="2">
    <source>
        <dbReference type="ARBA" id="ARBA00022679"/>
    </source>
</evidence>
<feature type="region of interest" description="Disordered" evidence="4">
    <location>
        <begin position="209"/>
        <end position="229"/>
    </location>
</feature>
<keyword evidence="7" id="KW-1185">Reference proteome</keyword>
<evidence type="ECO:0000313" key="6">
    <source>
        <dbReference type="EMBL" id="MBA8826226.1"/>
    </source>
</evidence>
<dbReference type="Pfam" id="PF02801">
    <property type="entry name" value="Ketoacyl-synt_C"/>
    <property type="match status" value="1"/>
</dbReference>
<dbReference type="InterPro" id="IPR000794">
    <property type="entry name" value="Beta-ketoacyl_synthase"/>
</dbReference>
<feature type="compositionally biased region" description="Basic and acidic residues" evidence="4">
    <location>
        <begin position="217"/>
        <end position="229"/>
    </location>
</feature>
<dbReference type="InterPro" id="IPR018201">
    <property type="entry name" value="Ketoacyl_synth_AS"/>
</dbReference>
<keyword evidence="2 3" id="KW-0808">Transferase</keyword>
<comment type="similarity">
    <text evidence="1 3">Belongs to the thiolase-like superfamily. Beta-ketoacyl-ACP synthases family.</text>
</comment>
<dbReference type="CDD" id="cd00834">
    <property type="entry name" value="KAS_I_II"/>
    <property type="match status" value="1"/>
</dbReference>
<dbReference type="SMART" id="SM00825">
    <property type="entry name" value="PKS_KS"/>
    <property type="match status" value="1"/>
</dbReference>
<dbReference type="EMBL" id="JACGWZ010000005">
    <property type="protein sequence ID" value="MBA8826226.1"/>
    <property type="molecule type" value="Genomic_DNA"/>
</dbReference>
<feature type="domain" description="Ketosynthase family 3 (KS3)" evidence="5">
    <location>
        <begin position="7"/>
        <end position="410"/>
    </location>
</feature>
<dbReference type="InterPro" id="IPR014031">
    <property type="entry name" value="Ketoacyl_synth_C"/>
</dbReference>
<sequence>MNGHGRSERVVVTGLGLTTPAGLGVSRNWERITAGDSCAAADPDLEGIRSQLSCRIDGFDATELLGGFAAWRLDRFVQIAIVSTREALADAGWDPESWDGSRVGVVLGNSLGGAATMARQTDAFAAEGPSGVSPMTIPMHMVNMLAGYVAIDCHAGGPNLVTATACASGTTAVGTARDLLRSGACDVVVAGASEAALTRFMVSGLSRMGALSQGNDEPERASRPFDSARDGFVPAEGAGVLVLERERDARARGAHSRAVVAGYGASCDARHITAPDPQARGIRQAVRAALADAGTAASEIEHVNAHGTSTPLNDVTEGKALMSLFPHGPLVNSTKGVIGHPLAAAGAIEAAYAVLAIEHDSVPPTANTTDVDPELDINLVTRRAAEGPVSTAVSTSLGFGGHNAALVLTTP</sequence>
<dbReference type="PROSITE" id="PS00606">
    <property type="entry name" value="KS3_1"/>
    <property type="match status" value="1"/>
</dbReference>
<reference evidence="6 7" key="1">
    <citation type="submission" date="2020-07" db="EMBL/GenBank/DDBJ databases">
        <title>Sequencing the genomes of 1000 actinobacteria strains.</title>
        <authorList>
            <person name="Klenk H.-P."/>
        </authorList>
    </citation>
    <scope>NUCLEOTIDE SEQUENCE [LARGE SCALE GENOMIC DNA]</scope>
    <source>
        <strain evidence="6 7">DSM 45975</strain>
    </source>
</reference>
<name>A0A839E126_9PSEU</name>
<dbReference type="NCBIfam" id="NF005589">
    <property type="entry name" value="PRK07314.1"/>
    <property type="match status" value="1"/>
</dbReference>
<dbReference type="GO" id="GO:0004315">
    <property type="term" value="F:3-oxoacyl-[acyl-carrier-protein] synthase activity"/>
    <property type="evidence" value="ECO:0007669"/>
    <property type="project" value="UniProtKB-EC"/>
</dbReference>
<evidence type="ECO:0000256" key="3">
    <source>
        <dbReference type="RuleBase" id="RU003694"/>
    </source>
</evidence>
<dbReference type="InterPro" id="IPR016039">
    <property type="entry name" value="Thiolase-like"/>
</dbReference>
<evidence type="ECO:0000256" key="4">
    <source>
        <dbReference type="SAM" id="MobiDB-lite"/>
    </source>
</evidence>
<organism evidence="6 7">
    <name type="scientific">Halosaccharopolyspora lacisalsi</name>
    <dbReference type="NCBI Taxonomy" id="1000566"/>
    <lineage>
        <taxon>Bacteria</taxon>
        <taxon>Bacillati</taxon>
        <taxon>Actinomycetota</taxon>
        <taxon>Actinomycetes</taxon>
        <taxon>Pseudonocardiales</taxon>
        <taxon>Pseudonocardiaceae</taxon>
        <taxon>Halosaccharopolyspora</taxon>
    </lineage>
</organism>
<protein>
    <submittedName>
        <fullName evidence="6">3-oxoacyl-[acyl-carrier-protein] synthase II</fullName>
        <ecNumber evidence="6">2.3.1.179</ecNumber>
    </submittedName>
</protein>
<dbReference type="GO" id="GO:0006633">
    <property type="term" value="P:fatty acid biosynthetic process"/>
    <property type="evidence" value="ECO:0007669"/>
    <property type="project" value="InterPro"/>
</dbReference>
<dbReference type="Pfam" id="PF00109">
    <property type="entry name" value="ketoacyl-synt"/>
    <property type="match status" value="1"/>
</dbReference>
<dbReference type="Gene3D" id="3.40.47.10">
    <property type="match status" value="2"/>
</dbReference>
<comment type="caution">
    <text evidence="6">The sequence shown here is derived from an EMBL/GenBank/DDBJ whole genome shotgun (WGS) entry which is preliminary data.</text>
</comment>
<evidence type="ECO:0000256" key="1">
    <source>
        <dbReference type="ARBA" id="ARBA00008467"/>
    </source>
</evidence>
<dbReference type="Proteomes" id="UP000569329">
    <property type="component" value="Unassembled WGS sequence"/>
</dbReference>
<dbReference type="PANTHER" id="PTHR11712">
    <property type="entry name" value="POLYKETIDE SYNTHASE-RELATED"/>
    <property type="match status" value="1"/>
</dbReference>
<accession>A0A839E126</accession>
<gene>
    <name evidence="6" type="ORF">FHX42_003602</name>
</gene>
<dbReference type="SUPFAM" id="SSF53901">
    <property type="entry name" value="Thiolase-like"/>
    <property type="match status" value="2"/>
</dbReference>
<dbReference type="AlphaFoldDB" id="A0A839E126"/>
<dbReference type="PROSITE" id="PS52004">
    <property type="entry name" value="KS3_2"/>
    <property type="match status" value="1"/>
</dbReference>
<proteinExistence type="inferred from homology"/>
<dbReference type="InterPro" id="IPR014030">
    <property type="entry name" value="Ketoacyl_synth_N"/>
</dbReference>
<evidence type="ECO:0000259" key="5">
    <source>
        <dbReference type="PROSITE" id="PS52004"/>
    </source>
</evidence>
<evidence type="ECO:0000313" key="7">
    <source>
        <dbReference type="Proteomes" id="UP000569329"/>
    </source>
</evidence>
<dbReference type="RefSeq" id="WP_182545482.1">
    <property type="nucleotide sequence ID" value="NZ_JACGWZ010000005.1"/>
</dbReference>
<dbReference type="FunFam" id="3.40.47.10:FF:000018">
    <property type="entry name" value="3-oxoacyl-[acyl-carrier-protein] synthase 2"/>
    <property type="match status" value="1"/>
</dbReference>
<dbReference type="InterPro" id="IPR020841">
    <property type="entry name" value="PKS_Beta-ketoAc_synthase_dom"/>
</dbReference>
<dbReference type="EC" id="2.3.1.179" evidence="6"/>
<dbReference type="PANTHER" id="PTHR11712:SF347">
    <property type="entry name" value="BETA KETOACYL-ACYL CARRIER PROTEIN SYNTHASE"/>
    <property type="match status" value="1"/>
</dbReference>
<keyword evidence="6" id="KW-0012">Acyltransferase</keyword>